<evidence type="ECO:0000313" key="2">
    <source>
        <dbReference type="EMBL" id="MBB4641366.1"/>
    </source>
</evidence>
<reference evidence="2 3" key="1">
    <citation type="submission" date="2020-08" db="EMBL/GenBank/DDBJ databases">
        <title>Genomic Encyclopedia of Type Strains, Phase IV (KMG-IV): sequencing the most valuable type-strain genomes for metagenomic binning, comparative biology and taxonomic classification.</title>
        <authorList>
            <person name="Goeker M."/>
        </authorList>
    </citation>
    <scope>NUCLEOTIDE SEQUENCE [LARGE SCALE GENOMIC DNA]</scope>
    <source>
        <strain evidence="2 3">DSM 7465</strain>
    </source>
</reference>
<keyword evidence="3" id="KW-1185">Reference proteome</keyword>
<organism evidence="2 3">
    <name type="scientific">Rhizorhapis suberifaciens</name>
    <name type="common">corky root of lettuce</name>
    <dbReference type="NCBI Taxonomy" id="13656"/>
    <lineage>
        <taxon>Bacteria</taxon>
        <taxon>Pseudomonadati</taxon>
        <taxon>Pseudomonadota</taxon>
        <taxon>Alphaproteobacteria</taxon>
        <taxon>Sphingomonadales</taxon>
        <taxon>Sphingomonadaceae</taxon>
        <taxon>Rhizorhapis</taxon>
    </lineage>
</organism>
<evidence type="ECO:0000259" key="1">
    <source>
        <dbReference type="Pfam" id="PF00561"/>
    </source>
</evidence>
<dbReference type="InterPro" id="IPR029058">
    <property type="entry name" value="AB_hydrolase_fold"/>
</dbReference>
<gene>
    <name evidence="2" type="ORF">HNQ99_001671</name>
</gene>
<dbReference type="Proteomes" id="UP000575068">
    <property type="component" value="Unassembled WGS sequence"/>
</dbReference>
<dbReference type="InterPro" id="IPR000073">
    <property type="entry name" value="AB_hydrolase_1"/>
</dbReference>
<comment type="caution">
    <text evidence="2">The sequence shown here is derived from an EMBL/GenBank/DDBJ whole genome shotgun (WGS) entry which is preliminary data.</text>
</comment>
<dbReference type="Pfam" id="PF00561">
    <property type="entry name" value="Abhydrolase_1"/>
    <property type="match status" value="1"/>
</dbReference>
<dbReference type="SUPFAM" id="SSF53474">
    <property type="entry name" value="alpha/beta-Hydrolases"/>
    <property type="match status" value="1"/>
</dbReference>
<proteinExistence type="predicted"/>
<dbReference type="EMBL" id="JACHOV010000005">
    <property type="protein sequence ID" value="MBB4641366.1"/>
    <property type="molecule type" value="Genomic_DNA"/>
</dbReference>
<dbReference type="PANTHER" id="PTHR37946:SF1">
    <property type="entry name" value="SLL1969 PROTEIN"/>
    <property type="match status" value="1"/>
</dbReference>
<dbReference type="RefSeq" id="WP_322790341.1">
    <property type="nucleotide sequence ID" value="NZ_JACHOV010000005.1"/>
</dbReference>
<feature type="domain" description="AB hydrolase-1" evidence="1">
    <location>
        <begin position="114"/>
        <end position="159"/>
    </location>
</feature>
<name>A0A840HV47_9SPHN</name>
<dbReference type="Gene3D" id="3.40.50.1820">
    <property type="entry name" value="alpha/beta hydrolase"/>
    <property type="match status" value="1"/>
</dbReference>
<sequence>MFLSSPFGQKSKHGAVGAPPLALLFQEMRSLPRVRRAGHAGHLFSTSHNGQGHPVLVLPGFLASDESTTTLRRTLRAANYHSHGWGLGRNLGIRSDIFELLDRRMDLIQARAEEPVTVVGWSLGGLIAREYAKYAPRRVAKVITLGSPFSGNLRANHAWRLYEFIARHPIDSPPVQVQLNHKPPVPTFAIWSRLDGVVAHRCARGLPGESDATIEVRCGHMGFISAADSFEAIFQALQS</sequence>
<accession>A0A840HV47</accession>
<protein>
    <submittedName>
        <fullName evidence="2">Pimeloyl-ACP methyl ester carboxylesterase</fullName>
    </submittedName>
</protein>
<dbReference type="PANTHER" id="PTHR37946">
    <property type="entry name" value="SLL1969 PROTEIN"/>
    <property type="match status" value="1"/>
</dbReference>
<dbReference type="AlphaFoldDB" id="A0A840HV47"/>
<evidence type="ECO:0000313" key="3">
    <source>
        <dbReference type="Proteomes" id="UP000575068"/>
    </source>
</evidence>